<evidence type="ECO:0000313" key="10">
    <source>
        <dbReference type="Proteomes" id="UP000240505"/>
    </source>
</evidence>
<evidence type="ECO:0000256" key="6">
    <source>
        <dbReference type="ARBA" id="ARBA00022779"/>
    </source>
</evidence>
<dbReference type="InterPro" id="IPR036429">
    <property type="entry name" value="SpoA-like_sf"/>
</dbReference>
<dbReference type="GO" id="GO:0003774">
    <property type="term" value="F:cytoskeletal motor activity"/>
    <property type="evidence" value="ECO:0007669"/>
    <property type="project" value="InterPro"/>
</dbReference>
<dbReference type="Pfam" id="PF01052">
    <property type="entry name" value="FliMN_C"/>
    <property type="match status" value="1"/>
</dbReference>
<keyword evidence="9" id="KW-0966">Cell projection</keyword>
<dbReference type="AlphaFoldDB" id="A0A2R4CCH9"/>
<name>A0A2R4CCH9_9BURK</name>
<keyword evidence="6" id="KW-0283">Flagellar rotation</keyword>
<evidence type="ECO:0000256" key="2">
    <source>
        <dbReference type="ARBA" id="ARBA00009226"/>
    </source>
</evidence>
<keyword evidence="9" id="KW-0969">Cilium</keyword>
<dbReference type="GO" id="GO:0006935">
    <property type="term" value="P:chemotaxis"/>
    <property type="evidence" value="ECO:0007669"/>
    <property type="project" value="UniProtKB-KW"/>
</dbReference>
<dbReference type="InterPro" id="IPR051469">
    <property type="entry name" value="FliN/MopA/SpaO"/>
</dbReference>
<dbReference type="KEGG" id="masz:C9I28_17995"/>
<evidence type="ECO:0000259" key="8">
    <source>
        <dbReference type="Pfam" id="PF01052"/>
    </source>
</evidence>
<keyword evidence="4" id="KW-1003">Cell membrane</keyword>
<dbReference type="Proteomes" id="UP000240505">
    <property type="component" value="Chromosome"/>
</dbReference>
<reference evidence="9 10" key="1">
    <citation type="submission" date="2018-03" db="EMBL/GenBank/DDBJ databases">
        <title>Massilia armeniaca sp. nov., isolated from desert soil.</title>
        <authorList>
            <person name="Huang H."/>
            <person name="Ren M."/>
        </authorList>
    </citation>
    <scope>NUCLEOTIDE SEQUENCE [LARGE SCALE GENOMIC DNA]</scope>
    <source>
        <strain evidence="9 10">ZMN-3</strain>
    </source>
</reference>
<feature type="domain" description="Flagellar motor switch protein FliN-like C-terminal" evidence="8">
    <location>
        <begin position="47"/>
        <end position="114"/>
    </location>
</feature>
<evidence type="ECO:0000256" key="4">
    <source>
        <dbReference type="ARBA" id="ARBA00022475"/>
    </source>
</evidence>
<dbReference type="EMBL" id="CP028324">
    <property type="protein sequence ID" value="AVR97326.1"/>
    <property type="molecule type" value="Genomic_DNA"/>
</dbReference>
<dbReference type="SUPFAM" id="SSF101801">
    <property type="entry name" value="Surface presentation of antigens (SPOA)"/>
    <property type="match status" value="1"/>
</dbReference>
<dbReference type="GO" id="GO:0005886">
    <property type="term" value="C:plasma membrane"/>
    <property type="evidence" value="ECO:0007669"/>
    <property type="project" value="UniProtKB-SubCell"/>
</dbReference>
<comment type="subcellular location">
    <subcellularLocation>
        <location evidence="1">Cell membrane</location>
        <topology evidence="1">Peripheral membrane protein</topology>
        <orientation evidence="1">Cytoplasmic side</orientation>
    </subcellularLocation>
</comment>
<dbReference type="RefSeq" id="WP_107142671.1">
    <property type="nucleotide sequence ID" value="NZ_CP028324.1"/>
</dbReference>
<dbReference type="PANTHER" id="PTHR43484:SF1">
    <property type="entry name" value="FLAGELLAR MOTOR SWITCH PROTEIN FLIN"/>
    <property type="match status" value="1"/>
</dbReference>
<proteinExistence type="inferred from homology"/>
<protein>
    <recommendedName>
        <fullName evidence="3">Flagellar motor switch protein FliN</fullName>
    </recommendedName>
</protein>
<comment type="similarity">
    <text evidence="2">Belongs to the FliN/MopA/SpaO family.</text>
</comment>
<dbReference type="OrthoDB" id="9773459at2"/>
<keyword evidence="7" id="KW-0472">Membrane</keyword>
<keyword evidence="9" id="KW-0282">Flagellum</keyword>
<dbReference type="GO" id="GO:0071973">
    <property type="term" value="P:bacterial-type flagellum-dependent cell motility"/>
    <property type="evidence" value="ECO:0007669"/>
    <property type="project" value="InterPro"/>
</dbReference>
<keyword evidence="5" id="KW-0145">Chemotaxis</keyword>
<evidence type="ECO:0000256" key="5">
    <source>
        <dbReference type="ARBA" id="ARBA00022500"/>
    </source>
</evidence>
<evidence type="ECO:0000313" key="9">
    <source>
        <dbReference type="EMBL" id="AVR97326.1"/>
    </source>
</evidence>
<dbReference type="Gene3D" id="2.30.330.10">
    <property type="entry name" value="SpoA-like"/>
    <property type="match status" value="1"/>
</dbReference>
<dbReference type="InterPro" id="IPR001172">
    <property type="entry name" value="FliN_T3SS_HrcQb"/>
</dbReference>
<dbReference type="PANTHER" id="PTHR43484">
    <property type="match status" value="1"/>
</dbReference>
<sequence length="125" mass="13369">MMNINANGTNDAMLEDVTEEMILDPVPGELADVPAPRAPRRDLPQMMRKIPVTLTLEVGSARISLQDLMSIGPESVVELDVLAGEPLVIKVNGTAIGRAEVVVAGENYGLKVIDLDGLNLDMMTS</sequence>
<evidence type="ECO:0000256" key="7">
    <source>
        <dbReference type="ARBA" id="ARBA00023136"/>
    </source>
</evidence>
<evidence type="ECO:0000256" key="3">
    <source>
        <dbReference type="ARBA" id="ARBA00021897"/>
    </source>
</evidence>
<dbReference type="PRINTS" id="PR00956">
    <property type="entry name" value="FLGMOTORFLIN"/>
</dbReference>
<accession>A0A2R4CCH9</accession>
<organism evidence="9 10">
    <name type="scientific">Pseudoduganella armeniaca</name>
    <dbReference type="NCBI Taxonomy" id="2072590"/>
    <lineage>
        <taxon>Bacteria</taxon>
        <taxon>Pseudomonadati</taxon>
        <taxon>Pseudomonadota</taxon>
        <taxon>Betaproteobacteria</taxon>
        <taxon>Burkholderiales</taxon>
        <taxon>Oxalobacteraceae</taxon>
        <taxon>Telluria group</taxon>
        <taxon>Pseudoduganella</taxon>
    </lineage>
</organism>
<evidence type="ECO:0000256" key="1">
    <source>
        <dbReference type="ARBA" id="ARBA00004413"/>
    </source>
</evidence>
<gene>
    <name evidence="9" type="ORF">C9I28_17995</name>
</gene>
<dbReference type="InterPro" id="IPR001543">
    <property type="entry name" value="FliN-like_C"/>
</dbReference>
<keyword evidence="10" id="KW-1185">Reference proteome</keyword>
<dbReference type="GO" id="GO:0009425">
    <property type="term" value="C:bacterial-type flagellum basal body"/>
    <property type="evidence" value="ECO:0007669"/>
    <property type="project" value="InterPro"/>
</dbReference>